<keyword evidence="2" id="KW-1185">Reference proteome</keyword>
<evidence type="ECO:0000313" key="1">
    <source>
        <dbReference type="EMBL" id="KAJ4363650.1"/>
    </source>
</evidence>
<proteinExistence type="predicted"/>
<gene>
    <name evidence="1" type="ORF">N0V83_009946</name>
</gene>
<organism evidence="1 2">
    <name type="scientific">Neocucurbitaria cava</name>
    <dbReference type="NCBI Taxonomy" id="798079"/>
    <lineage>
        <taxon>Eukaryota</taxon>
        <taxon>Fungi</taxon>
        <taxon>Dikarya</taxon>
        <taxon>Ascomycota</taxon>
        <taxon>Pezizomycotina</taxon>
        <taxon>Dothideomycetes</taxon>
        <taxon>Pleosporomycetidae</taxon>
        <taxon>Pleosporales</taxon>
        <taxon>Pleosporineae</taxon>
        <taxon>Cucurbitariaceae</taxon>
        <taxon>Neocucurbitaria</taxon>
    </lineage>
</organism>
<sequence>MLIDHEAVPFINSITVTPLLPLYTVEKGIRKCQFNSNGMFQNPLSAFKTLVSFYCLHPDVPKYISDGLPAKLLQILLLTTYSGIGGYTDDYQGWVKYGMEFLRRQHFRYETLGGAYSYCEDPNDNGITTTCYLEHWLAHYYALLDETNVDRQRRVNCYDLATLGQVMLAVGLDASLDWISRSNNPFFEDGKTDPLWDPNPLWTEEHGKYRSGFRNHAFLSVTDGSAQNIEQVIDATCGPQIATLTLEEYVEAAIDHEPSKTLKFTETSGGHKAGNLISTDGDATKIKSGDGVTRISSPVDVQQYPGNKPTSGLLYAINTAASSGGKFPAGKLIGPSVHTDEMVLNINWMFTPEKDTNVPSIDMTVYSSKGNQLNLEYINRKARFDDADNDMTDIKTLYGATELSKTVVKGVVQLEPGANESFALWQQGLTGANDEALWMIAMATALA</sequence>
<dbReference type="Proteomes" id="UP001140560">
    <property type="component" value="Unassembled WGS sequence"/>
</dbReference>
<protein>
    <submittedName>
        <fullName evidence="1">Uncharacterized protein</fullName>
    </submittedName>
</protein>
<evidence type="ECO:0000313" key="2">
    <source>
        <dbReference type="Proteomes" id="UP001140560"/>
    </source>
</evidence>
<accession>A0A9W8Y0A7</accession>
<name>A0A9W8Y0A7_9PLEO</name>
<dbReference type="EMBL" id="JAPEUY010000019">
    <property type="protein sequence ID" value="KAJ4363650.1"/>
    <property type="molecule type" value="Genomic_DNA"/>
</dbReference>
<reference evidence="1" key="1">
    <citation type="submission" date="2022-10" db="EMBL/GenBank/DDBJ databases">
        <title>Tapping the CABI collections for fungal endophytes: first genome assemblies for Collariella, Neodidymelliopsis, Ascochyta clinopodiicola, Didymella pomorum, Didymosphaeria variabile, Neocosmospora piperis and Neocucurbitaria cava.</title>
        <authorList>
            <person name="Hill R."/>
        </authorList>
    </citation>
    <scope>NUCLEOTIDE SEQUENCE</scope>
    <source>
        <strain evidence="1">IMI 356814</strain>
    </source>
</reference>
<comment type="caution">
    <text evidence="1">The sequence shown here is derived from an EMBL/GenBank/DDBJ whole genome shotgun (WGS) entry which is preliminary data.</text>
</comment>
<dbReference type="AlphaFoldDB" id="A0A9W8Y0A7"/>
<dbReference type="OrthoDB" id="5121585at2759"/>